<protein>
    <submittedName>
        <fullName evidence="2">Uncharacterized protein DUF3618</fullName>
    </submittedName>
</protein>
<evidence type="ECO:0000313" key="3">
    <source>
        <dbReference type="Proteomes" id="UP000245390"/>
    </source>
</evidence>
<feature type="compositionally biased region" description="Low complexity" evidence="1">
    <location>
        <begin position="328"/>
        <end position="349"/>
    </location>
</feature>
<dbReference type="Pfam" id="PF12277">
    <property type="entry name" value="DUF3618"/>
    <property type="match status" value="1"/>
</dbReference>
<name>A0A316G801_9RHOB</name>
<dbReference type="OrthoDB" id="7471221at2"/>
<dbReference type="AlphaFoldDB" id="A0A316G801"/>
<keyword evidence="3" id="KW-1185">Reference proteome</keyword>
<evidence type="ECO:0000313" key="2">
    <source>
        <dbReference type="EMBL" id="PWK57054.1"/>
    </source>
</evidence>
<evidence type="ECO:0000256" key="1">
    <source>
        <dbReference type="SAM" id="MobiDB-lite"/>
    </source>
</evidence>
<accession>A0A316G801</accession>
<gene>
    <name evidence="2" type="ORF">C8D95_103292</name>
</gene>
<proteinExistence type="predicted"/>
<feature type="region of interest" description="Disordered" evidence="1">
    <location>
        <begin position="144"/>
        <end position="166"/>
    </location>
</feature>
<comment type="caution">
    <text evidence="2">The sequence shown here is derived from an EMBL/GenBank/DDBJ whole genome shotgun (WGS) entry which is preliminary data.</text>
</comment>
<dbReference type="Proteomes" id="UP000245390">
    <property type="component" value="Unassembled WGS sequence"/>
</dbReference>
<dbReference type="InterPro" id="IPR022062">
    <property type="entry name" value="DUF3618"/>
</dbReference>
<sequence>MADDRTPKEIEREIEVERAALEDSIAALQSRLSPEALVSDASRFLKDNGRDVVQNLGRAAKDNPVALALTGIGLAWLMTGPRDRTYTAKKDRDPADEVASVDYDRHYTAPASGFRRAQPPTERFDDRVRAADRAMRRSYRQDSILESEGGSDMTHSTTSYTNYDHDDDYNDDPGTWGTMKARARIYRARASRSASDLRNSIDEGTHSMSEEARHRVRQARAAAIAAQQHLEETMSEAADRARRTTHENPLLVGALAFAAGAAIAALLPRTDTEDRAIGAYRDQMFDEADRVFREESQKLRKVAEATVAEGQAAMKDAMSETGETMEGAANRVSSAARSEASSQRLGKVS</sequence>
<reference evidence="2 3" key="1">
    <citation type="submission" date="2018-05" db="EMBL/GenBank/DDBJ databases">
        <title>Genomic Encyclopedia of Type Strains, Phase IV (KMG-IV): sequencing the most valuable type-strain genomes for metagenomic binning, comparative biology and taxonomic classification.</title>
        <authorList>
            <person name="Goeker M."/>
        </authorList>
    </citation>
    <scope>NUCLEOTIDE SEQUENCE [LARGE SCALE GENOMIC DNA]</scope>
    <source>
        <strain evidence="2 3">DSM 103371</strain>
    </source>
</reference>
<organism evidence="2 3">
    <name type="scientific">Silicimonas algicola</name>
    <dbReference type="NCBI Taxonomy" id="1826607"/>
    <lineage>
        <taxon>Bacteria</taxon>
        <taxon>Pseudomonadati</taxon>
        <taxon>Pseudomonadota</taxon>
        <taxon>Alphaproteobacteria</taxon>
        <taxon>Rhodobacterales</taxon>
        <taxon>Paracoccaceae</taxon>
    </lineage>
</organism>
<dbReference type="RefSeq" id="WP_109758803.1">
    <property type="nucleotide sequence ID" value="NZ_CP034588.1"/>
</dbReference>
<feature type="region of interest" description="Disordered" evidence="1">
    <location>
        <begin position="313"/>
        <end position="349"/>
    </location>
</feature>
<dbReference type="KEGG" id="salo:EF888_09665"/>
<dbReference type="EMBL" id="QGGV01000003">
    <property type="protein sequence ID" value="PWK57054.1"/>
    <property type="molecule type" value="Genomic_DNA"/>
</dbReference>